<keyword evidence="4" id="KW-1185">Reference proteome</keyword>
<dbReference type="Proteomes" id="UP001399917">
    <property type="component" value="Unassembled WGS sequence"/>
</dbReference>
<name>A0ABP7KFY5_9RHOB</name>
<gene>
    <name evidence="3" type="ORF">GCM10022404_27200</name>
</gene>
<comment type="caution">
    <text evidence="3">The sequence shown here is derived from an EMBL/GenBank/DDBJ whole genome shotgun (WGS) entry which is preliminary data.</text>
</comment>
<sequence>MKQCQSCGMAMARDPEGGGTRADGTRTQEYCSFCYRDGEFLQPRISAHQMQKRSRQQMRDQGTWAPLAWLFARQIPHLKRWDRTA</sequence>
<dbReference type="Pfam" id="PF12674">
    <property type="entry name" value="Zn_ribbon_2"/>
    <property type="match status" value="1"/>
</dbReference>
<evidence type="ECO:0000313" key="4">
    <source>
        <dbReference type="Proteomes" id="UP001399917"/>
    </source>
</evidence>
<evidence type="ECO:0000259" key="2">
    <source>
        <dbReference type="Pfam" id="PF12674"/>
    </source>
</evidence>
<organism evidence="3 4">
    <name type="scientific">Celeribacter arenosi</name>
    <dbReference type="NCBI Taxonomy" id="792649"/>
    <lineage>
        <taxon>Bacteria</taxon>
        <taxon>Pseudomonadati</taxon>
        <taxon>Pseudomonadota</taxon>
        <taxon>Alphaproteobacteria</taxon>
        <taxon>Rhodobacterales</taxon>
        <taxon>Roseobacteraceae</taxon>
        <taxon>Celeribacter</taxon>
    </lineage>
</organism>
<proteinExistence type="predicted"/>
<dbReference type="RefSeq" id="WP_344847934.1">
    <property type="nucleotide sequence ID" value="NZ_BAABDF010000007.1"/>
</dbReference>
<accession>A0ABP7KFY5</accession>
<dbReference type="EMBL" id="BAABDF010000007">
    <property type="protein sequence ID" value="GAA3876009.1"/>
    <property type="molecule type" value="Genomic_DNA"/>
</dbReference>
<protein>
    <submittedName>
        <fullName evidence="3">Zinc ribbon domain-containing protein</fullName>
    </submittedName>
</protein>
<feature type="region of interest" description="Disordered" evidence="1">
    <location>
        <begin position="1"/>
        <end position="24"/>
    </location>
</feature>
<feature type="domain" description="Putative zinc ribbon" evidence="2">
    <location>
        <begin position="4"/>
        <end position="81"/>
    </location>
</feature>
<evidence type="ECO:0000313" key="3">
    <source>
        <dbReference type="EMBL" id="GAA3876009.1"/>
    </source>
</evidence>
<dbReference type="InterPro" id="IPR025868">
    <property type="entry name" value="Zn_ribbon_dom_put"/>
</dbReference>
<reference evidence="4" key="1">
    <citation type="journal article" date="2019" name="Int. J. Syst. Evol. Microbiol.">
        <title>The Global Catalogue of Microorganisms (GCM) 10K type strain sequencing project: providing services to taxonomists for standard genome sequencing and annotation.</title>
        <authorList>
            <consortium name="The Broad Institute Genomics Platform"/>
            <consortium name="The Broad Institute Genome Sequencing Center for Infectious Disease"/>
            <person name="Wu L."/>
            <person name="Ma J."/>
        </authorList>
    </citation>
    <scope>NUCLEOTIDE SEQUENCE [LARGE SCALE GENOMIC DNA]</scope>
    <source>
        <strain evidence="4">JCM 17190</strain>
    </source>
</reference>
<evidence type="ECO:0000256" key="1">
    <source>
        <dbReference type="SAM" id="MobiDB-lite"/>
    </source>
</evidence>